<evidence type="ECO:0000313" key="1">
    <source>
        <dbReference type="EMBL" id="OXM87066.1"/>
    </source>
</evidence>
<protein>
    <submittedName>
        <fullName evidence="1">Uncharacterized protein</fullName>
    </submittedName>
</protein>
<comment type="caution">
    <text evidence="1">The sequence shown here is derived from an EMBL/GenBank/DDBJ whole genome shotgun (WGS) entry which is preliminary data.</text>
</comment>
<dbReference type="RefSeq" id="WP_068773776.1">
    <property type="nucleotide sequence ID" value="NZ_NMQW01000009.1"/>
</dbReference>
<reference evidence="1 2" key="1">
    <citation type="submission" date="2017-07" db="EMBL/GenBank/DDBJ databases">
        <title>Genome sequencing and assembly of Paenibacillus rigui.</title>
        <authorList>
            <person name="Mayilraj S."/>
        </authorList>
    </citation>
    <scope>NUCLEOTIDE SEQUENCE [LARGE SCALE GENOMIC DNA]</scope>
    <source>
        <strain evidence="1 2">JCM 16352</strain>
    </source>
</reference>
<sequence>MKLGEEYFNWELKERIRYWDEENFLSEAETLNEKEIYLFAKNVLKESSEKLYCKRRALQDLLTLVYRGKVKPRRIIGLLLDEWEGEQETSLECLRLKYLSLFYQNESDDIKEILKEKSNDKNCEIVSEASYQMGLIQIFDANDTLSKKDYQIKIAAAESFFESAEKNDDNRIDARILKLICQYLIDSLSFKSKSADELYLRIMALIWETRLLSLDECSNAVFIGISRCISKLQKIKCENPDYWIDYRKEFNYLCVQFYELKNVEYKENSFFEKVVKDTSEKIIEHFIEPIFKFNYKAALSKIDVLLNQDSIVDVEKGFLNYLKNIVISDTISGQDTSLSYIKEIYPMVNDTDIEEFIKGLHESNKTVAVWKLLESTKRYSYDVLLNSIVNACVKLQGNHIYRNASEDDRNGFIKNILETAGFYVKDQTRWGISNTGKSAGEVDLLIEEKNSPYSIIEALNLSSLNENYLNLHINKIFKYDTTGLPFNFIVSYVKIKDFGVFWEKYKKHITEHKYPAELETIDFSIDNEFYYSGIKIVLTKHNRNGVITGLYHICVNISE</sequence>
<proteinExistence type="predicted"/>
<dbReference type="OrthoDB" id="1551470at2"/>
<name>A0A229UU64_9BACL</name>
<gene>
    <name evidence="1" type="ORF">CF651_07040</name>
</gene>
<dbReference type="AlphaFoldDB" id="A0A229UU64"/>
<dbReference type="EMBL" id="NMQW01000009">
    <property type="protein sequence ID" value="OXM87066.1"/>
    <property type="molecule type" value="Genomic_DNA"/>
</dbReference>
<dbReference type="SUPFAM" id="SSF48371">
    <property type="entry name" value="ARM repeat"/>
    <property type="match status" value="1"/>
</dbReference>
<evidence type="ECO:0000313" key="2">
    <source>
        <dbReference type="Proteomes" id="UP000215509"/>
    </source>
</evidence>
<dbReference type="InterPro" id="IPR016024">
    <property type="entry name" value="ARM-type_fold"/>
</dbReference>
<keyword evidence="2" id="KW-1185">Reference proteome</keyword>
<organism evidence="1 2">
    <name type="scientific">Paenibacillus rigui</name>
    <dbReference type="NCBI Taxonomy" id="554312"/>
    <lineage>
        <taxon>Bacteria</taxon>
        <taxon>Bacillati</taxon>
        <taxon>Bacillota</taxon>
        <taxon>Bacilli</taxon>
        <taxon>Bacillales</taxon>
        <taxon>Paenibacillaceae</taxon>
        <taxon>Paenibacillus</taxon>
    </lineage>
</organism>
<accession>A0A229UU64</accession>
<dbReference type="Proteomes" id="UP000215509">
    <property type="component" value="Unassembled WGS sequence"/>
</dbReference>